<dbReference type="PROSITE" id="PS50072">
    <property type="entry name" value="CSA_PPIASE_2"/>
    <property type="match status" value="1"/>
</dbReference>
<dbReference type="InterPro" id="IPR002130">
    <property type="entry name" value="Cyclophilin-type_PPIase_dom"/>
</dbReference>
<dbReference type="EMBL" id="BMIB01000006">
    <property type="protein sequence ID" value="GGH80968.1"/>
    <property type="molecule type" value="Genomic_DNA"/>
</dbReference>
<reference evidence="5" key="2">
    <citation type="submission" date="2020-09" db="EMBL/GenBank/DDBJ databases">
        <authorList>
            <person name="Sun Q."/>
            <person name="Zhou Y."/>
        </authorList>
    </citation>
    <scope>NUCLEOTIDE SEQUENCE</scope>
    <source>
        <strain evidence="5">CGMCC 1.15290</strain>
    </source>
</reference>
<evidence type="ECO:0000313" key="5">
    <source>
        <dbReference type="EMBL" id="GGH80968.1"/>
    </source>
</evidence>
<gene>
    <name evidence="5" type="ORF">GCM10011379_52630</name>
</gene>
<dbReference type="InterPro" id="IPR029000">
    <property type="entry name" value="Cyclophilin-like_dom_sf"/>
</dbReference>
<proteinExistence type="predicted"/>
<comment type="caution">
    <text evidence="5">The sequence shown here is derived from an EMBL/GenBank/DDBJ whole genome shotgun (WGS) entry which is preliminary data.</text>
</comment>
<evidence type="ECO:0000313" key="6">
    <source>
        <dbReference type="Proteomes" id="UP000627292"/>
    </source>
</evidence>
<evidence type="ECO:0000259" key="4">
    <source>
        <dbReference type="PROSITE" id="PS50072"/>
    </source>
</evidence>
<name>A0A917J4X6_9BACT</name>
<dbReference type="SUPFAM" id="SSF50891">
    <property type="entry name" value="Cyclophilin-like"/>
    <property type="match status" value="1"/>
</dbReference>
<dbReference type="EC" id="5.2.1.8" evidence="1"/>
<dbReference type="Proteomes" id="UP000627292">
    <property type="component" value="Unassembled WGS sequence"/>
</dbReference>
<protein>
    <recommendedName>
        <fullName evidence="1">peptidylprolyl isomerase</fullName>
        <ecNumber evidence="1">5.2.1.8</ecNumber>
    </recommendedName>
</protein>
<dbReference type="Pfam" id="PF00160">
    <property type="entry name" value="Pro_isomerase"/>
    <property type="match status" value="1"/>
</dbReference>
<dbReference type="InterPro" id="IPR044666">
    <property type="entry name" value="Cyclophilin_A-like"/>
</dbReference>
<evidence type="ECO:0000256" key="3">
    <source>
        <dbReference type="ARBA" id="ARBA00023235"/>
    </source>
</evidence>
<dbReference type="PANTHER" id="PTHR45625:SF4">
    <property type="entry name" value="PEPTIDYLPROLYL ISOMERASE DOMAIN AND WD REPEAT-CONTAINING PROTEIN 1"/>
    <property type="match status" value="1"/>
</dbReference>
<dbReference type="GO" id="GO:0003755">
    <property type="term" value="F:peptidyl-prolyl cis-trans isomerase activity"/>
    <property type="evidence" value="ECO:0007669"/>
    <property type="project" value="UniProtKB-KW"/>
</dbReference>
<evidence type="ECO:0000256" key="2">
    <source>
        <dbReference type="ARBA" id="ARBA00023110"/>
    </source>
</evidence>
<dbReference type="Gene3D" id="2.40.100.10">
    <property type="entry name" value="Cyclophilin-like"/>
    <property type="match status" value="1"/>
</dbReference>
<dbReference type="PANTHER" id="PTHR45625">
    <property type="entry name" value="PEPTIDYL-PROLYL CIS-TRANS ISOMERASE-RELATED"/>
    <property type="match status" value="1"/>
</dbReference>
<accession>A0A917J4X6</accession>
<dbReference type="RefSeq" id="WP_229688033.1">
    <property type="nucleotide sequence ID" value="NZ_BMIB01000006.1"/>
</dbReference>
<organism evidence="5 6">
    <name type="scientific">Filimonas zeae</name>
    <dbReference type="NCBI Taxonomy" id="1737353"/>
    <lineage>
        <taxon>Bacteria</taxon>
        <taxon>Pseudomonadati</taxon>
        <taxon>Bacteroidota</taxon>
        <taxon>Chitinophagia</taxon>
        <taxon>Chitinophagales</taxon>
        <taxon>Chitinophagaceae</taxon>
        <taxon>Filimonas</taxon>
    </lineage>
</organism>
<evidence type="ECO:0000256" key="1">
    <source>
        <dbReference type="ARBA" id="ARBA00013194"/>
    </source>
</evidence>
<feature type="domain" description="PPIase cyclophilin-type" evidence="4">
    <location>
        <begin position="30"/>
        <end position="189"/>
    </location>
</feature>
<sequence length="195" mass="21455">MIRYIYALIVMVLLHTACKPTYTHPHVLIETSAGDIELEVYPDKAPKTAGAFLSYVDSGFYTNTSFYRILNDDNQPSNAPKTNLIQGGLWRTKYKKAAGIPGVQHETTQQSGVRHTSGTISLARTTPGSAAAEFFICIGEQPGLDFGGENNADGQGYAAFGKVVKGMNIVNNIYKRPEEDQYFRPPVAIYGMKRL</sequence>
<keyword evidence="2" id="KW-0697">Rotamase</keyword>
<keyword evidence="3 5" id="KW-0413">Isomerase</keyword>
<keyword evidence="6" id="KW-1185">Reference proteome</keyword>
<reference evidence="5" key="1">
    <citation type="journal article" date="2014" name="Int. J. Syst. Evol. Microbiol.">
        <title>Complete genome sequence of Corynebacterium casei LMG S-19264T (=DSM 44701T), isolated from a smear-ripened cheese.</title>
        <authorList>
            <consortium name="US DOE Joint Genome Institute (JGI-PGF)"/>
            <person name="Walter F."/>
            <person name="Albersmeier A."/>
            <person name="Kalinowski J."/>
            <person name="Ruckert C."/>
        </authorList>
    </citation>
    <scope>NUCLEOTIDE SEQUENCE</scope>
    <source>
        <strain evidence="5">CGMCC 1.15290</strain>
    </source>
</reference>
<dbReference type="AlphaFoldDB" id="A0A917J4X6"/>